<evidence type="ECO:0008006" key="3">
    <source>
        <dbReference type="Google" id="ProtNLM"/>
    </source>
</evidence>
<dbReference type="Proteomes" id="UP000001542">
    <property type="component" value="Unassembled WGS sequence"/>
</dbReference>
<dbReference type="RefSeq" id="XP_001323399.1">
    <property type="nucleotide sequence ID" value="XM_001323364.1"/>
</dbReference>
<keyword evidence="2" id="KW-1185">Reference proteome</keyword>
<dbReference type="EMBL" id="DS113324">
    <property type="protein sequence ID" value="EAY11176.1"/>
    <property type="molecule type" value="Genomic_DNA"/>
</dbReference>
<evidence type="ECO:0000313" key="1">
    <source>
        <dbReference type="EMBL" id="EAY11176.1"/>
    </source>
</evidence>
<dbReference type="VEuPathDB" id="TrichDB:TVAG_498700"/>
<reference evidence="1" key="2">
    <citation type="journal article" date="2007" name="Science">
        <title>Draft genome sequence of the sexually transmitted pathogen Trichomonas vaginalis.</title>
        <authorList>
            <person name="Carlton J.M."/>
            <person name="Hirt R.P."/>
            <person name="Silva J.C."/>
            <person name="Delcher A.L."/>
            <person name="Schatz M."/>
            <person name="Zhao Q."/>
            <person name="Wortman J.R."/>
            <person name="Bidwell S.L."/>
            <person name="Alsmark U.C.M."/>
            <person name="Besteiro S."/>
            <person name="Sicheritz-Ponten T."/>
            <person name="Noel C.J."/>
            <person name="Dacks J.B."/>
            <person name="Foster P.G."/>
            <person name="Simillion C."/>
            <person name="Van de Peer Y."/>
            <person name="Miranda-Saavedra D."/>
            <person name="Barton G.J."/>
            <person name="Westrop G.D."/>
            <person name="Mueller S."/>
            <person name="Dessi D."/>
            <person name="Fiori P.L."/>
            <person name="Ren Q."/>
            <person name="Paulsen I."/>
            <person name="Zhang H."/>
            <person name="Bastida-Corcuera F.D."/>
            <person name="Simoes-Barbosa A."/>
            <person name="Brown M.T."/>
            <person name="Hayes R.D."/>
            <person name="Mukherjee M."/>
            <person name="Okumura C.Y."/>
            <person name="Schneider R."/>
            <person name="Smith A.J."/>
            <person name="Vanacova S."/>
            <person name="Villalvazo M."/>
            <person name="Haas B.J."/>
            <person name="Pertea M."/>
            <person name="Feldblyum T.V."/>
            <person name="Utterback T.R."/>
            <person name="Shu C.L."/>
            <person name="Osoegawa K."/>
            <person name="de Jong P.J."/>
            <person name="Hrdy I."/>
            <person name="Horvathova L."/>
            <person name="Zubacova Z."/>
            <person name="Dolezal P."/>
            <person name="Malik S.B."/>
            <person name="Logsdon J.M. Jr."/>
            <person name="Henze K."/>
            <person name="Gupta A."/>
            <person name="Wang C.C."/>
            <person name="Dunne R.L."/>
            <person name="Upcroft J.A."/>
            <person name="Upcroft P."/>
            <person name="White O."/>
            <person name="Salzberg S.L."/>
            <person name="Tang P."/>
            <person name="Chiu C.-H."/>
            <person name="Lee Y.-S."/>
            <person name="Embley T.M."/>
            <person name="Coombs G.H."/>
            <person name="Mottram J.C."/>
            <person name="Tachezy J."/>
            <person name="Fraser-Liggett C.M."/>
            <person name="Johnson P.J."/>
        </authorList>
    </citation>
    <scope>NUCLEOTIDE SEQUENCE [LARGE SCALE GENOMIC DNA]</scope>
    <source>
        <strain evidence="1">G3</strain>
    </source>
</reference>
<evidence type="ECO:0000313" key="2">
    <source>
        <dbReference type="Proteomes" id="UP000001542"/>
    </source>
</evidence>
<dbReference type="KEGG" id="tva:4769128"/>
<dbReference type="InterPro" id="IPR016024">
    <property type="entry name" value="ARM-type_fold"/>
</dbReference>
<proteinExistence type="predicted"/>
<dbReference type="OrthoDB" id="10645245at2759"/>
<protein>
    <recommendedName>
        <fullName evidence="3">Exportin-T</fullName>
    </recommendedName>
</protein>
<dbReference type="SUPFAM" id="SSF48371">
    <property type="entry name" value="ARM repeat"/>
    <property type="match status" value="1"/>
</dbReference>
<dbReference type="VEuPathDB" id="TrichDB:TVAGG3_0973830"/>
<gene>
    <name evidence="1" type="ORF">TVAG_498700</name>
</gene>
<dbReference type="AlphaFoldDB" id="A2E858"/>
<reference evidence="1" key="1">
    <citation type="submission" date="2006-10" db="EMBL/GenBank/DDBJ databases">
        <authorList>
            <person name="Amadeo P."/>
            <person name="Zhao Q."/>
            <person name="Wortman J."/>
            <person name="Fraser-Liggett C."/>
            <person name="Carlton J."/>
        </authorList>
    </citation>
    <scope>NUCLEOTIDE SEQUENCE</scope>
    <source>
        <strain evidence="1">G3</strain>
    </source>
</reference>
<name>A2E858_TRIV3</name>
<sequence>MDPDQIAEFEDNIEKLGNTTKVIDDIKSHAMYQSLNTIFSSVFSIEITISGFDSFTKQSTKEFTLKNIAYWLKFNWNALSEEQNTINLVRDFLFTFCVQNFSKYPLEIQTLMGYAQAAFAHRVFPDHWPNFFQETFFDDAHISQALLFIIGMCLLLEDTKLINFTENVTYIQQLHGYQIVDLFNNIIFSSMDAGNPLSYIALGHFSIAFSNEWVNDDNLRNNFFNGLQSHPEQTLEGINLVLQSPLSDDEKYNFVNTVDIFEVLLSLNQVEQLIPGAKIMLIIFQIFQNDKNIYETLFELAMLYFKYNNPSIIISVSPILNEIVIRFSNNSKEICLAALQSLYEFNRDAPYISPPQHICSLMKIIETSCERNFELATEALQDFIGSVNTEDPAAQTTILQFIMIFRTKCLRIVNKISDTQNLHPSLELLNRFSDILENFTYIANPENWSDGFLPTQLPLIISYSNSLFPRSPDTKSPDICVALQTVAGIISFLPEDSEARLAILNLMQFYCNSQVFNKNTFNIEQISAEFIAGFLSLNNSVACGIAGRIFDRYEPSIKESIYESLLQVIFSMIQESGAMRRNTFYNISKFFSSQEHPIITDDVMHIISTIFTEFPYDDQLLGTYLNILVLSGPRFVELFEQAFSLNGDISVLSGLSCLARRAISDGPVEYKSDEMKVMIFDKLFNQAQTLLNQLIQFNYTTMNLQLFTKGFSDFINFAKNIYLTIPQEQFEGFIQFITTYMSFFPSFDSVYIEIIDFMNKLLSHPREGFAVQALFPYLHSYLFADRYDMINQYKTLMPYFCRKIPNFAELCAEVIAPLAAGQELVQNFVNCFQNNENLKSLPAILQQLRSIKYNFLRPKE</sequence>
<dbReference type="InParanoid" id="A2E858"/>
<accession>A2E858</accession>
<organism evidence="1 2">
    <name type="scientific">Trichomonas vaginalis (strain ATCC PRA-98 / G3)</name>
    <dbReference type="NCBI Taxonomy" id="412133"/>
    <lineage>
        <taxon>Eukaryota</taxon>
        <taxon>Metamonada</taxon>
        <taxon>Parabasalia</taxon>
        <taxon>Trichomonadida</taxon>
        <taxon>Trichomonadidae</taxon>
        <taxon>Trichomonas</taxon>
    </lineage>
</organism>